<keyword evidence="1" id="KW-0472">Membrane</keyword>
<dbReference type="EMBL" id="DPOP01000099">
    <property type="protein sequence ID" value="HCW68100.1"/>
    <property type="molecule type" value="Genomic_DNA"/>
</dbReference>
<accession>A0A3D5NAJ5</accession>
<sequence>MKHLDEKFLFNYLRHHILPEIARLLRLALSVFTSYLTYVGGIIGIITLVVICFSPDEAISIFEELGAISPERLQTGTSKILTLLTGWWVMGIGGFTFIFGRFPFTSKTSKPFAKIGIAKAARPSVEGESQ</sequence>
<evidence type="ECO:0000256" key="1">
    <source>
        <dbReference type="SAM" id="Phobius"/>
    </source>
</evidence>
<reference evidence="2 3" key="1">
    <citation type="journal article" date="2018" name="Nat. Biotechnol.">
        <title>A standardized bacterial taxonomy based on genome phylogeny substantially revises the tree of life.</title>
        <authorList>
            <person name="Parks D.H."/>
            <person name="Chuvochina M."/>
            <person name="Waite D.W."/>
            <person name="Rinke C."/>
            <person name="Skarshewski A."/>
            <person name="Chaumeil P.A."/>
            <person name="Hugenholtz P."/>
        </authorList>
    </citation>
    <scope>NUCLEOTIDE SEQUENCE [LARGE SCALE GENOMIC DNA]</scope>
    <source>
        <strain evidence="2">UBA9881</strain>
    </source>
</reference>
<keyword evidence="1" id="KW-0812">Transmembrane</keyword>
<feature type="transmembrane region" description="Helical" evidence="1">
    <location>
        <begin position="80"/>
        <end position="100"/>
    </location>
</feature>
<dbReference type="Proteomes" id="UP000264179">
    <property type="component" value="Unassembled WGS sequence"/>
</dbReference>
<comment type="caution">
    <text evidence="2">The sequence shown here is derived from an EMBL/GenBank/DDBJ whole genome shotgun (WGS) entry which is preliminary data.</text>
</comment>
<organism evidence="2 3">
    <name type="scientific">Thalassospira lucentensis</name>
    <dbReference type="NCBI Taxonomy" id="168935"/>
    <lineage>
        <taxon>Bacteria</taxon>
        <taxon>Pseudomonadati</taxon>
        <taxon>Pseudomonadota</taxon>
        <taxon>Alphaproteobacteria</taxon>
        <taxon>Rhodospirillales</taxon>
        <taxon>Thalassospiraceae</taxon>
        <taxon>Thalassospira</taxon>
    </lineage>
</organism>
<evidence type="ECO:0000313" key="2">
    <source>
        <dbReference type="EMBL" id="HCW68100.1"/>
    </source>
</evidence>
<dbReference type="AlphaFoldDB" id="A0A3D5NAJ5"/>
<protein>
    <submittedName>
        <fullName evidence="2">Uncharacterized protein</fullName>
    </submittedName>
</protein>
<proteinExistence type="predicted"/>
<name>A0A3D5NAJ5_9PROT</name>
<evidence type="ECO:0000313" key="3">
    <source>
        <dbReference type="Proteomes" id="UP000264179"/>
    </source>
</evidence>
<dbReference type="RefSeq" id="WP_277277807.1">
    <property type="nucleotide sequence ID" value="NZ_DPOP01000099.1"/>
</dbReference>
<keyword evidence="1" id="KW-1133">Transmembrane helix</keyword>
<feature type="transmembrane region" description="Helical" evidence="1">
    <location>
        <begin position="24"/>
        <end position="51"/>
    </location>
</feature>
<gene>
    <name evidence="2" type="ORF">DHR80_13065</name>
</gene>